<reference evidence="1 2" key="1">
    <citation type="journal article" date="2021" name="Hortic Res">
        <title>High-quality reference genome and annotation aids understanding of berry development for evergreen blueberry (Vaccinium darrowii).</title>
        <authorList>
            <person name="Yu J."/>
            <person name="Hulse-Kemp A.M."/>
            <person name="Babiker E."/>
            <person name="Staton M."/>
        </authorList>
    </citation>
    <scope>NUCLEOTIDE SEQUENCE [LARGE SCALE GENOMIC DNA]</scope>
    <source>
        <strain evidence="2">cv. NJ 8807/NJ 8810</strain>
        <tissue evidence="1">Young leaf</tissue>
    </source>
</reference>
<keyword evidence="2" id="KW-1185">Reference proteome</keyword>
<dbReference type="Proteomes" id="UP000828048">
    <property type="component" value="Chromosome 4"/>
</dbReference>
<accession>A0ACB7Z9W6</accession>
<evidence type="ECO:0000313" key="2">
    <source>
        <dbReference type="Proteomes" id="UP000828048"/>
    </source>
</evidence>
<sequence length="317" mass="36266">MRHVGEAIGEEEEAEISQFQRLPDDIVLIIFDKVSNVKWLCRCSMVSKRFFSLVPLVQTVSTRIFMPCKPVNNGLLGKFSKFLSNMVLKPLRYFHKLALSPPLQSHDPPRLMFLCSLKQTRFLNFEFVSGFNAINDSVFQWGCQFNTKQASVTFLIATSLSKIMEPEEESEEEELGPRFYYSAMWVGLWLHALCDVVTRHPMLQSITISDLINKGVPERCLGGEKLVECRNAVALAEESWAKRNVRVGCVPVLQLPRSGYVMKHATIMNYKMYGDDYEVDSAVLDAFAEEEGVFLEAVEQILEHHRECIKPRFANQN</sequence>
<name>A0ACB7Z9W6_9ERIC</name>
<gene>
    <name evidence="1" type="ORF">Vadar_031529</name>
</gene>
<organism evidence="1 2">
    <name type="scientific">Vaccinium darrowii</name>
    <dbReference type="NCBI Taxonomy" id="229202"/>
    <lineage>
        <taxon>Eukaryota</taxon>
        <taxon>Viridiplantae</taxon>
        <taxon>Streptophyta</taxon>
        <taxon>Embryophyta</taxon>
        <taxon>Tracheophyta</taxon>
        <taxon>Spermatophyta</taxon>
        <taxon>Magnoliopsida</taxon>
        <taxon>eudicotyledons</taxon>
        <taxon>Gunneridae</taxon>
        <taxon>Pentapetalae</taxon>
        <taxon>asterids</taxon>
        <taxon>Ericales</taxon>
        <taxon>Ericaceae</taxon>
        <taxon>Vaccinioideae</taxon>
        <taxon>Vaccinieae</taxon>
        <taxon>Vaccinium</taxon>
    </lineage>
</organism>
<proteinExistence type="predicted"/>
<evidence type="ECO:0000313" key="1">
    <source>
        <dbReference type="EMBL" id="KAH7861837.1"/>
    </source>
</evidence>
<protein>
    <submittedName>
        <fullName evidence="1">Uncharacterized protein</fullName>
    </submittedName>
</protein>
<comment type="caution">
    <text evidence="1">The sequence shown here is derived from an EMBL/GenBank/DDBJ whole genome shotgun (WGS) entry which is preliminary data.</text>
</comment>
<dbReference type="EMBL" id="CM037154">
    <property type="protein sequence ID" value="KAH7861837.1"/>
    <property type="molecule type" value="Genomic_DNA"/>
</dbReference>